<protein>
    <submittedName>
        <fullName evidence="7">YjgP/YjgQ family permease</fullName>
    </submittedName>
</protein>
<dbReference type="RefSeq" id="WP_096685568.1">
    <property type="nucleotide sequence ID" value="NZ_AP014564.1"/>
</dbReference>
<dbReference type="Proteomes" id="UP000243197">
    <property type="component" value="Chromosome"/>
</dbReference>
<keyword evidence="8" id="KW-1185">Reference proteome</keyword>
<feature type="transmembrane region" description="Helical" evidence="6">
    <location>
        <begin position="12"/>
        <end position="33"/>
    </location>
</feature>
<keyword evidence="4 6" id="KW-1133">Transmembrane helix</keyword>
<evidence type="ECO:0000313" key="8">
    <source>
        <dbReference type="Proteomes" id="UP000243197"/>
    </source>
</evidence>
<feature type="transmembrane region" description="Helical" evidence="6">
    <location>
        <begin position="307"/>
        <end position="328"/>
    </location>
</feature>
<comment type="subcellular location">
    <subcellularLocation>
        <location evidence="1">Cell membrane</location>
        <topology evidence="1">Multi-pass membrane protein</topology>
    </subcellularLocation>
</comment>
<feature type="transmembrane region" description="Helical" evidence="6">
    <location>
        <begin position="278"/>
        <end position="295"/>
    </location>
</feature>
<feature type="transmembrane region" description="Helical" evidence="6">
    <location>
        <begin position="334"/>
        <end position="354"/>
    </location>
</feature>
<keyword evidence="2" id="KW-1003">Cell membrane</keyword>
<accession>A0A1J1E3A0</accession>
<gene>
    <name evidence="7" type="ORF">JBKA6_0503</name>
</gene>
<proteinExistence type="predicted"/>
<organism evidence="7 8">
    <name type="scientific">Ichthyobacterium seriolicida</name>
    <dbReference type="NCBI Taxonomy" id="242600"/>
    <lineage>
        <taxon>Bacteria</taxon>
        <taxon>Pseudomonadati</taxon>
        <taxon>Bacteroidota</taxon>
        <taxon>Flavobacteriia</taxon>
        <taxon>Flavobacteriales</taxon>
        <taxon>Ichthyobacteriaceae</taxon>
        <taxon>Ichthyobacterium</taxon>
    </lineage>
</organism>
<name>A0A1J1E3A0_9FLAO</name>
<dbReference type="GO" id="GO:0015920">
    <property type="term" value="P:lipopolysaccharide transport"/>
    <property type="evidence" value="ECO:0007669"/>
    <property type="project" value="TreeGrafter"/>
</dbReference>
<dbReference type="PANTHER" id="PTHR33529:SF8">
    <property type="entry name" value="PERMEASE, YJGP_YJGQ FAMILY"/>
    <property type="match status" value="1"/>
</dbReference>
<evidence type="ECO:0000256" key="5">
    <source>
        <dbReference type="ARBA" id="ARBA00023136"/>
    </source>
</evidence>
<keyword evidence="5 6" id="KW-0472">Membrane</keyword>
<feature type="transmembrane region" description="Helical" evidence="6">
    <location>
        <begin position="53"/>
        <end position="79"/>
    </location>
</feature>
<dbReference type="KEGG" id="ise:JBKA6_0503"/>
<dbReference type="EMBL" id="AP014564">
    <property type="protein sequence ID" value="BAV94516.1"/>
    <property type="molecule type" value="Genomic_DNA"/>
</dbReference>
<dbReference type="InterPro" id="IPR005495">
    <property type="entry name" value="LptG/LptF_permease"/>
</dbReference>
<keyword evidence="3 6" id="KW-0812">Transmembrane</keyword>
<evidence type="ECO:0000256" key="3">
    <source>
        <dbReference type="ARBA" id="ARBA00022692"/>
    </source>
</evidence>
<dbReference type="OrthoDB" id="9807977at2"/>
<evidence type="ECO:0000313" key="7">
    <source>
        <dbReference type="EMBL" id="BAV94516.1"/>
    </source>
</evidence>
<feature type="transmembrane region" description="Helical" evidence="6">
    <location>
        <begin position="100"/>
        <end position="123"/>
    </location>
</feature>
<evidence type="ECO:0000256" key="1">
    <source>
        <dbReference type="ARBA" id="ARBA00004651"/>
    </source>
</evidence>
<dbReference type="AlphaFoldDB" id="A0A1J1E3A0"/>
<evidence type="ECO:0000256" key="6">
    <source>
        <dbReference type="SAM" id="Phobius"/>
    </source>
</evidence>
<dbReference type="PANTHER" id="PTHR33529">
    <property type="entry name" value="SLR0882 PROTEIN-RELATED"/>
    <property type="match status" value="1"/>
</dbReference>
<dbReference type="Pfam" id="PF03739">
    <property type="entry name" value="LptF_LptG"/>
    <property type="match status" value="1"/>
</dbReference>
<evidence type="ECO:0000256" key="2">
    <source>
        <dbReference type="ARBA" id="ARBA00022475"/>
    </source>
</evidence>
<sequence>MNILDKYIIKKFLGTFVFMTLLLLAIFVTIDITEKLDRLLDLNFSIGELWDLYFFHFIIFYGNLFSPVFIFISVILVTSKMANNTEIIAIMSSGISYNRFLRPYVISATIITSISLLLSHWVIPESNKTRKQFEAQYIYKTYSQNSYDIYRQVKPGHFVYVNFYESKNAIGHGFSYNIFDNEVLKYSLESDYISWNEDSEKYELSNYKERILTHEQDIINSGETLDTVLQFDLNKLVFQDYIAETMNSKKLKNFLDDEQSRGSESMEIYLVEYYKRNSIPFATYLLILMGVSFSYRKKRGGTGINLSIGLFIAFLYIFLMQISSTLAIKSDFPVLLAVWLPNIIYVVITLLMHLKALRQT</sequence>
<reference evidence="7 8" key="1">
    <citation type="submission" date="2014-03" db="EMBL/GenBank/DDBJ databases">
        <title>complete genome sequence of Flavobacteriaceae bacterium JBKA-6.</title>
        <authorList>
            <person name="Takano T."/>
            <person name="Nakamura Y."/>
            <person name="Takuma S."/>
            <person name="Yasuike M."/>
            <person name="Matsuyama T."/>
            <person name="Sakai T."/>
            <person name="Fujiwara A."/>
            <person name="Kimoto K."/>
            <person name="Fukuda Y."/>
            <person name="Kondo H."/>
            <person name="Hirono I."/>
            <person name="Nakayasu C."/>
        </authorList>
    </citation>
    <scope>NUCLEOTIDE SEQUENCE [LARGE SCALE GENOMIC DNA]</scope>
    <source>
        <strain evidence="7 8">JBKA-6</strain>
    </source>
</reference>
<dbReference type="GO" id="GO:0043190">
    <property type="term" value="C:ATP-binding cassette (ABC) transporter complex"/>
    <property type="evidence" value="ECO:0007669"/>
    <property type="project" value="TreeGrafter"/>
</dbReference>
<evidence type="ECO:0000256" key="4">
    <source>
        <dbReference type="ARBA" id="ARBA00022989"/>
    </source>
</evidence>